<sequence>MPQGADLFTPDRRAASFISSRSAGPNGLAPGAAFGQPWPMSDLTAFLGVEASLTGRRWTGPAPATERLAEAMVQATRLPLPLCRILAARGVAAEDAAAFLAPQLRELLPDPRGLRDMEQAAARFLLALDRRERIAIFADYDVDGGSSAALLMTWLRAMGHDASLYIPDRIDEGYGPNVPAMQALAREHTLIVCVDCGTLSHEPVAAARPADVVILDHHLAGETLPEALAVVNPNRQDEDGSLAHLCAASVVFLMLVEANRQLRVAGRQGPDLMGMLDLVALATVADVAPLLGVNRAFVRQGLKVMARRERPGLRALADVSRMDSAPTAYALGFLLGPRVNAGGRIGQADLGARLLATADPVEAGALAQRLDELNSARREITERVREEALAQAEARGVDGPLVWAAGEGWHPGVVGIVAARLKEATGRPAVVIGLEGGEGKGSGRSVAGVDLGAAVQRVAAEGLLLKGGGHKMAAGLTVARERLEEAMARLSALLARQGGESAAPRDLRIDSLVMADACGLSLVEQIEQAGPFGAAAPAPRFAIPAVPVSARRIGDKHLRLTLRTPGAGLEAVAFGAFDTPLGPALEAAGHRPFHLAGRLEINTWGGRSKVQLRLDDAAPAS</sequence>
<evidence type="ECO:0000313" key="10">
    <source>
        <dbReference type="Proteomes" id="UP000277498"/>
    </source>
</evidence>
<proteinExistence type="inferred from homology"/>
<evidence type="ECO:0000259" key="8">
    <source>
        <dbReference type="Pfam" id="PF17768"/>
    </source>
</evidence>
<feature type="domain" description="DDH" evidence="6">
    <location>
        <begin position="133"/>
        <end position="283"/>
    </location>
</feature>
<organism evidence="9 10">
    <name type="scientific">Pseudogemmobacter humi</name>
    <dbReference type="NCBI Taxonomy" id="2483812"/>
    <lineage>
        <taxon>Bacteria</taxon>
        <taxon>Pseudomonadati</taxon>
        <taxon>Pseudomonadota</taxon>
        <taxon>Alphaproteobacteria</taxon>
        <taxon>Rhodobacterales</taxon>
        <taxon>Paracoccaceae</taxon>
        <taxon>Pseudogemmobacter</taxon>
    </lineage>
</organism>
<dbReference type="PANTHER" id="PTHR30255">
    <property type="entry name" value="SINGLE-STRANDED-DNA-SPECIFIC EXONUCLEASE RECJ"/>
    <property type="match status" value="1"/>
</dbReference>
<dbReference type="Pfam" id="PF02272">
    <property type="entry name" value="DHHA1"/>
    <property type="match status" value="1"/>
</dbReference>
<keyword evidence="10" id="KW-1185">Reference proteome</keyword>
<dbReference type="InterPro" id="IPR001667">
    <property type="entry name" value="DDH_dom"/>
</dbReference>
<feature type="domain" description="DHHA1" evidence="7">
    <location>
        <begin position="402"/>
        <end position="494"/>
    </location>
</feature>
<dbReference type="Gene3D" id="3.90.1640.30">
    <property type="match status" value="1"/>
</dbReference>
<dbReference type="InterPro" id="IPR003156">
    <property type="entry name" value="DHHA1_dom"/>
</dbReference>
<dbReference type="Pfam" id="PF01368">
    <property type="entry name" value="DHH"/>
    <property type="match status" value="1"/>
</dbReference>
<dbReference type="GO" id="GO:0003676">
    <property type="term" value="F:nucleic acid binding"/>
    <property type="evidence" value="ECO:0007669"/>
    <property type="project" value="InterPro"/>
</dbReference>
<evidence type="ECO:0000259" key="6">
    <source>
        <dbReference type="Pfam" id="PF01368"/>
    </source>
</evidence>
<dbReference type="InterPro" id="IPR041122">
    <property type="entry name" value="RecJ_OB"/>
</dbReference>
<evidence type="ECO:0000256" key="1">
    <source>
        <dbReference type="ARBA" id="ARBA00005915"/>
    </source>
</evidence>
<evidence type="ECO:0000256" key="3">
    <source>
        <dbReference type="ARBA" id="ARBA00022722"/>
    </source>
</evidence>
<keyword evidence="5 9" id="KW-0269">Exonuclease</keyword>
<reference evidence="9 10" key="1">
    <citation type="submission" date="2018-11" db="EMBL/GenBank/DDBJ databases">
        <authorList>
            <person name="Criscuolo A."/>
        </authorList>
    </citation>
    <scope>NUCLEOTIDE SEQUENCE [LARGE SCALE GENOMIC DNA]</scope>
    <source>
        <strain evidence="9">ACIP111625</strain>
    </source>
</reference>
<evidence type="ECO:0000256" key="4">
    <source>
        <dbReference type="ARBA" id="ARBA00022801"/>
    </source>
</evidence>
<dbReference type="Proteomes" id="UP000277498">
    <property type="component" value="Unassembled WGS sequence"/>
</dbReference>
<dbReference type="NCBIfam" id="TIGR00644">
    <property type="entry name" value="recJ"/>
    <property type="match status" value="1"/>
</dbReference>
<dbReference type="InterPro" id="IPR051673">
    <property type="entry name" value="SSDNA_exonuclease_RecJ"/>
</dbReference>
<dbReference type="InterPro" id="IPR038763">
    <property type="entry name" value="DHH_sf"/>
</dbReference>
<accession>A0A3P5XCL9</accession>
<dbReference type="GO" id="GO:0006310">
    <property type="term" value="P:DNA recombination"/>
    <property type="evidence" value="ECO:0007669"/>
    <property type="project" value="InterPro"/>
</dbReference>
<dbReference type="Gene3D" id="3.10.310.30">
    <property type="match status" value="1"/>
</dbReference>
<dbReference type="AlphaFoldDB" id="A0A3P5XCL9"/>
<dbReference type="InterPro" id="IPR004610">
    <property type="entry name" value="RecJ"/>
</dbReference>
<comment type="similarity">
    <text evidence="1">Belongs to the RecJ family.</text>
</comment>
<keyword evidence="4 9" id="KW-0378">Hydrolase</keyword>
<dbReference type="GO" id="GO:0006281">
    <property type="term" value="P:DNA repair"/>
    <property type="evidence" value="ECO:0007669"/>
    <property type="project" value="InterPro"/>
</dbReference>
<evidence type="ECO:0000313" key="9">
    <source>
        <dbReference type="EMBL" id="VDC28593.1"/>
    </source>
</evidence>
<dbReference type="SUPFAM" id="SSF64182">
    <property type="entry name" value="DHH phosphoesterases"/>
    <property type="match status" value="1"/>
</dbReference>
<feature type="domain" description="RecJ OB" evidence="8">
    <location>
        <begin position="509"/>
        <end position="616"/>
    </location>
</feature>
<dbReference type="GO" id="GO:0008409">
    <property type="term" value="F:5'-3' exonuclease activity"/>
    <property type="evidence" value="ECO:0007669"/>
    <property type="project" value="InterPro"/>
</dbReference>
<dbReference type="Pfam" id="PF17768">
    <property type="entry name" value="RecJ_OB"/>
    <property type="match status" value="1"/>
</dbReference>
<dbReference type="EMBL" id="UXAW01000070">
    <property type="protein sequence ID" value="VDC28593.1"/>
    <property type="molecule type" value="Genomic_DNA"/>
</dbReference>
<evidence type="ECO:0000256" key="5">
    <source>
        <dbReference type="ARBA" id="ARBA00022839"/>
    </source>
</evidence>
<gene>
    <name evidence="9" type="primary">recJ</name>
    <name evidence="9" type="ORF">XINFAN_02170</name>
</gene>
<protein>
    <recommendedName>
        <fullName evidence="2">Single-stranded-DNA-specific exonuclease RecJ</fullName>
    </recommendedName>
</protein>
<evidence type="ECO:0000256" key="2">
    <source>
        <dbReference type="ARBA" id="ARBA00019841"/>
    </source>
</evidence>
<keyword evidence="3" id="KW-0540">Nuclease</keyword>
<name>A0A3P5XCL9_9RHOB</name>
<dbReference type="PANTHER" id="PTHR30255:SF2">
    <property type="entry name" value="SINGLE-STRANDED-DNA-SPECIFIC EXONUCLEASE RECJ"/>
    <property type="match status" value="1"/>
</dbReference>
<evidence type="ECO:0000259" key="7">
    <source>
        <dbReference type="Pfam" id="PF02272"/>
    </source>
</evidence>